<dbReference type="Proteomes" id="UP001060215">
    <property type="component" value="Chromosome 2"/>
</dbReference>
<name>A0ACC0I8D0_9ERIC</name>
<evidence type="ECO:0000313" key="2">
    <source>
        <dbReference type="Proteomes" id="UP001060215"/>
    </source>
</evidence>
<comment type="caution">
    <text evidence="1">The sequence shown here is derived from an EMBL/GenBank/DDBJ whole genome shotgun (WGS) entry which is preliminary data.</text>
</comment>
<keyword evidence="2" id="KW-1185">Reference proteome</keyword>
<proteinExistence type="predicted"/>
<sequence>MTNPPKHWKAEYAKSARSSCKSCKNTIDKGNLKLGKMVHATQFDGFMHMRNHAGCILKKATQFHVQMDEQVWSVNVSKFGDESQPRPAFELVCVNSNDRLCQKLDAAASNGEDIEMESLFSRLTLDIIGKALFKYDFDSLTNHTGIVEAVYTVLREAEDRSVAPLPYWDILIFKDISPQQERVTAALEADQ</sequence>
<protein>
    <submittedName>
        <fullName evidence="1">Uncharacterized protein</fullName>
    </submittedName>
</protein>
<accession>A0ACC0I8D0</accession>
<reference evidence="1 2" key="1">
    <citation type="journal article" date="2022" name="Plant J.">
        <title>Chromosome-level genome of Camellia lanceoleosa provides a valuable resource for understanding genome evolution and self-incompatibility.</title>
        <authorList>
            <person name="Gong W."/>
            <person name="Xiao S."/>
            <person name="Wang L."/>
            <person name="Liao Z."/>
            <person name="Chang Y."/>
            <person name="Mo W."/>
            <person name="Hu G."/>
            <person name="Li W."/>
            <person name="Zhao G."/>
            <person name="Zhu H."/>
            <person name="Hu X."/>
            <person name="Ji K."/>
            <person name="Xiang X."/>
            <person name="Song Q."/>
            <person name="Yuan D."/>
            <person name="Jin S."/>
            <person name="Zhang L."/>
        </authorList>
    </citation>
    <scope>NUCLEOTIDE SEQUENCE [LARGE SCALE GENOMIC DNA]</scope>
    <source>
        <strain evidence="1">SQ_2022a</strain>
    </source>
</reference>
<gene>
    <name evidence="1" type="ORF">LOK49_LG04G03311</name>
</gene>
<evidence type="ECO:0000313" key="1">
    <source>
        <dbReference type="EMBL" id="KAI8020576.1"/>
    </source>
</evidence>
<dbReference type="EMBL" id="CM045759">
    <property type="protein sequence ID" value="KAI8020576.1"/>
    <property type="molecule type" value="Genomic_DNA"/>
</dbReference>
<organism evidence="1 2">
    <name type="scientific">Camellia lanceoleosa</name>
    <dbReference type="NCBI Taxonomy" id="1840588"/>
    <lineage>
        <taxon>Eukaryota</taxon>
        <taxon>Viridiplantae</taxon>
        <taxon>Streptophyta</taxon>
        <taxon>Embryophyta</taxon>
        <taxon>Tracheophyta</taxon>
        <taxon>Spermatophyta</taxon>
        <taxon>Magnoliopsida</taxon>
        <taxon>eudicotyledons</taxon>
        <taxon>Gunneridae</taxon>
        <taxon>Pentapetalae</taxon>
        <taxon>asterids</taxon>
        <taxon>Ericales</taxon>
        <taxon>Theaceae</taxon>
        <taxon>Camellia</taxon>
    </lineage>
</organism>